<dbReference type="AlphaFoldDB" id="A0A9D4K0Q5"/>
<name>A0A9D4K0Q5_DREPO</name>
<gene>
    <name evidence="1" type="ORF">DPMN_129633</name>
</gene>
<evidence type="ECO:0000313" key="1">
    <source>
        <dbReference type="EMBL" id="KAH3827692.1"/>
    </source>
</evidence>
<protein>
    <submittedName>
        <fullName evidence="1">Uncharacterized protein</fullName>
    </submittedName>
</protein>
<accession>A0A9D4K0Q5</accession>
<dbReference type="EMBL" id="JAIWYP010000005">
    <property type="protein sequence ID" value="KAH3827692.1"/>
    <property type="molecule type" value="Genomic_DNA"/>
</dbReference>
<proteinExistence type="predicted"/>
<reference evidence="1" key="1">
    <citation type="journal article" date="2019" name="bioRxiv">
        <title>The Genome of the Zebra Mussel, Dreissena polymorpha: A Resource for Invasive Species Research.</title>
        <authorList>
            <person name="McCartney M.A."/>
            <person name="Auch B."/>
            <person name="Kono T."/>
            <person name="Mallez S."/>
            <person name="Zhang Y."/>
            <person name="Obille A."/>
            <person name="Becker A."/>
            <person name="Abrahante J.E."/>
            <person name="Garbe J."/>
            <person name="Badalamenti J.P."/>
            <person name="Herman A."/>
            <person name="Mangelson H."/>
            <person name="Liachko I."/>
            <person name="Sullivan S."/>
            <person name="Sone E.D."/>
            <person name="Koren S."/>
            <person name="Silverstein K.A.T."/>
            <person name="Beckman K.B."/>
            <person name="Gohl D.M."/>
        </authorList>
    </citation>
    <scope>NUCLEOTIDE SEQUENCE</scope>
    <source>
        <strain evidence="1">Duluth1</strain>
        <tissue evidence="1">Whole animal</tissue>
    </source>
</reference>
<evidence type="ECO:0000313" key="2">
    <source>
        <dbReference type="Proteomes" id="UP000828390"/>
    </source>
</evidence>
<keyword evidence="2" id="KW-1185">Reference proteome</keyword>
<sequence length="99" mass="11251">MRYAPLRAPSKQTRVIPRKPPRVTLTSRRLSVGLTLFRPSLLFRVDEVDESLYGNRSPRTSSVVNTIENLSSEAELSRPLNRLTVFRTLLSPSHDEVGF</sequence>
<comment type="caution">
    <text evidence="1">The sequence shown here is derived from an EMBL/GenBank/DDBJ whole genome shotgun (WGS) entry which is preliminary data.</text>
</comment>
<organism evidence="1 2">
    <name type="scientific">Dreissena polymorpha</name>
    <name type="common">Zebra mussel</name>
    <name type="synonym">Mytilus polymorpha</name>
    <dbReference type="NCBI Taxonomy" id="45954"/>
    <lineage>
        <taxon>Eukaryota</taxon>
        <taxon>Metazoa</taxon>
        <taxon>Spiralia</taxon>
        <taxon>Lophotrochozoa</taxon>
        <taxon>Mollusca</taxon>
        <taxon>Bivalvia</taxon>
        <taxon>Autobranchia</taxon>
        <taxon>Heteroconchia</taxon>
        <taxon>Euheterodonta</taxon>
        <taxon>Imparidentia</taxon>
        <taxon>Neoheterodontei</taxon>
        <taxon>Myida</taxon>
        <taxon>Dreissenoidea</taxon>
        <taxon>Dreissenidae</taxon>
        <taxon>Dreissena</taxon>
    </lineage>
</organism>
<dbReference type="Proteomes" id="UP000828390">
    <property type="component" value="Unassembled WGS sequence"/>
</dbReference>
<reference evidence="1" key="2">
    <citation type="submission" date="2020-11" db="EMBL/GenBank/DDBJ databases">
        <authorList>
            <person name="McCartney M.A."/>
            <person name="Auch B."/>
            <person name="Kono T."/>
            <person name="Mallez S."/>
            <person name="Becker A."/>
            <person name="Gohl D.M."/>
            <person name="Silverstein K.A.T."/>
            <person name="Koren S."/>
            <person name="Bechman K.B."/>
            <person name="Herman A."/>
            <person name="Abrahante J.E."/>
            <person name="Garbe J."/>
        </authorList>
    </citation>
    <scope>NUCLEOTIDE SEQUENCE</scope>
    <source>
        <strain evidence="1">Duluth1</strain>
        <tissue evidence="1">Whole animal</tissue>
    </source>
</reference>